<accession>A0A0M2R9F7</accession>
<dbReference type="InterPro" id="IPR018729">
    <property type="entry name" value="DUF2269_transmembrane"/>
</dbReference>
<dbReference type="AlphaFoldDB" id="A0A0M2R9F7"/>
<feature type="transmembrane region" description="Helical" evidence="1">
    <location>
        <begin position="130"/>
        <end position="150"/>
    </location>
</feature>
<feature type="transmembrane region" description="Helical" evidence="1">
    <location>
        <begin position="81"/>
        <end position="102"/>
    </location>
</feature>
<dbReference type="Proteomes" id="UP000034491">
    <property type="component" value="Unassembled WGS sequence"/>
</dbReference>
<evidence type="ECO:0000313" key="2">
    <source>
        <dbReference type="EMBL" id="KKJ76198.1"/>
    </source>
</evidence>
<dbReference type="OrthoDB" id="9786302at2"/>
<organism evidence="2 3">
    <name type="scientific">Kiloniella litopenaei</name>
    <dbReference type="NCBI Taxonomy" id="1549748"/>
    <lineage>
        <taxon>Bacteria</taxon>
        <taxon>Pseudomonadati</taxon>
        <taxon>Pseudomonadota</taxon>
        <taxon>Alphaproteobacteria</taxon>
        <taxon>Rhodospirillales</taxon>
        <taxon>Kiloniellaceae</taxon>
        <taxon>Kiloniella</taxon>
    </lineage>
</organism>
<keyword evidence="3" id="KW-1185">Reference proteome</keyword>
<protein>
    <submittedName>
        <fullName evidence="2">Membrane protein</fullName>
    </submittedName>
</protein>
<keyword evidence="1" id="KW-1133">Transmembrane helix</keyword>
<comment type="caution">
    <text evidence="2">The sequence shown here is derived from an EMBL/GenBank/DDBJ whole genome shotgun (WGS) entry which is preliminary data.</text>
</comment>
<dbReference type="STRING" id="1549748.WH95_14590"/>
<dbReference type="EMBL" id="LANI01000021">
    <property type="protein sequence ID" value="KKJ76198.1"/>
    <property type="molecule type" value="Genomic_DNA"/>
</dbReference>
<dbReference type="Pfam" id="PF10027">
    <property type="entry name" value="DUF2269"/>
    <property type="match status" value="1"/>
</dbReference>
<gene>
    <name evidence="2" type="ORF">WH95_14590</name>
</gene>
<dbReference type="PATRIC" id="fig|1549748.8.peg.1669"/>
<keyword evidence="1" id="KW-0472">Membrane</keyword>
<keyword evidence="1" id="KW-0812">Transmembrane</keyword>
<proteinExistence type="predicted"/>
<reference evidence="2 3" key="1">
    <citation type="submission" date="2015-03" db="EMBL/GenBank/DDBJ databases">
        <title>Genome sequence of Kiloniella sp. P1-1, isolated from the gut microflora of Pacific white shrimp, Penaeus vannamei.</title>
        <authorList>
            <person name="Shao Z."/>
            <person name="Wang L."/>
            <person name="Li X."/>
        </authorList>
    </citation>
    <scope>NUCLEOTIDE SEQUENCE [LARGE SCALE GENOMIC DNA]</scope>
    <source>
        <strain evidence="2 3">P1-1</strain>
    </source>
</reference>
<evidence type="ECO:0000313" key="3">
    <source>
        <dbReference type="Proteomes" id="UP000034491"/>
    </source>
</evidence>
<evidence type="ECO:0000256" key="1">
    <source>
        <dbReference type="SAM" id="Phobius"/>
    </source>
</evidence>
<dbReference type="RefSeq" id="WP_046508525.1">
    <property type="nucleotide sequence ID" value="NZ_LANI01000021.1"/>
</dbReference>
<feature type="transmembrane region" description="Helical" evidence="1">
    <location>
        <begin position="6"/>
        <end position="30"/>
    </location>
</feature>
<name>A0A0M2R9F7_9PROT</name>
<sequence>MDYELLKWIHILSATILFGTGIGSAFYMFMANRSRNLSAMYFVVRHVVVADWLFTTPAVIVQLLSGLGLLYVTGYDLDDTWVLWGIVLYFCAGICWLPVVWIQIRMRNLIKAALDNNRDISPDYWIFDRWWILLGSLAFPMVVIVFYLMAFKPE</sequence>